<evidence type="ECO:0000313" key="2">
    <source>
        <dbReference type="Proteomes" id="UP000494170"/>
    </source>
</evidence>
<gene>
    <name evidence="1" type="ORF">BLA6863_03269</name>
</gene>
<reference evidence="1 2" key="1">
    <citation type="submission" date="2019-09" db="EMBL/GenBank/DDBJ databases">
        <authorList>
            <person name="Depoorter E."/>
        </authorList>
    </citation>
    <scope>NUCLEOTIDE SEQUENCE [LARGE SCALE GENOMIC DNA]</scope>
    <source>
        <strain evidence="1">LMG 6863</strain>
    </source>
</reference>
<sequence length="116" mass="12957">MAMPKKIPAAERVLAVMIPGQVECPSVLAKRFSTSAAILRPVLEQLADDGALSRVRQPYVKHPNYILAGTEKRVELREKYVGTPAAPRTYFVMTGDLDSYAADIRRHADLCMMVRR</sequence>
<evidence type="ECO:0000313" key="1">
    <source>
        <dbReference type="EMBL" id="VWB69776.1"/>
    </source>
</evidence>
<dbReference type="EMBL" id="CABVPY010000018">
    <property type="protein sequence ID" value="VWB69776.1"/>
    <property type="molecule type" value="Genomic_DNA"/>
</dbReference>
<proteinExistence type="predicted"/>
<dbReference type="Proteomes" id="UP000494170">
    <property type="component" value="Unassembled WGS sequence"/>
</dbReference>
<protein>
    <submittedName>
        <fullName evidence="1">Uncharacterized protein</fullName>
    </submittedName>
</protein>
<organism evidence="1 2">
    <name type="scientific">Burkholderia lata (strain ATCC 17760 / DSM 23089 / LMG 22485 / NCIMB 9086 / R18194 / 383)</name>
    <dbReference type="NCBI Taxonomy" id="482957"/>
    <lineage>
        <taxon>Bacteria</taxon>
        <taxon>Pseudomonadati</taxon>
        <taxon>Pseudomonadota</taxon>
        <taxon>Betaproteobacteria</taxon>
        <taxon>Burkholderiales</taxon>
        <taxon>Burkholderiaceae</taxon>
        <taxon>Burkholderia</taxon>
        <taxon>Burkholderia cepacia complex</taxon>
    </lineage>
</organism>
<name>A0A6P2LEU0_BURL3</name>
<accession>A0A6P2LEU0</accession>
<dbReference type="AlphaFoldDB" id="A0A6P2LEU0"/>